<keyword evidence="2" id="KW-1133">Transmembrane helix</keyword>
<dbReference type="RefSeq" id="WP_113743413.1">
    <property type="nucleotide sequence ID" value="NZ_UAPV01000001.1"/>
</dbReference>
<evidence type="ECO:0000256" key="2">
    <source>
        <dbReference type="SAM" id="Phobius"/>
    </source>
</evidence>
<feature type="region of interest" description="Disordered" evidence="1">
    <location>
        <begin position="105"/>
        <end position="133"/>
    </location>
</feature>
<name>A0A2X0V3Y4_9GAMM</name>
<accession>A0A2X0V3Y4</accession>
<organism evidence="3 4">
    <name type="scientific">Anaerobiospirillum thomasii</name>
    <dbReference type="NCBI Taxonomy" id="179995"/>
    <lineage>
        <taxon>Bacteria</taxon>
        <taxon>Pseudomonadati</taxon>
        <taxon>Pseudomonadota</taxon>
        <taxon>Gammaproteobacteria</taxon>
        <taxon>Aeromonadales</taxon>
        <taxon>Succinivibrionaceae</taxon>
        <taxon>Anaerobiospirillum</taxon>
    </lineage>
</organism>
<evidence type="ECO:0000256" key="1">
    <source>
        <dbReference type="SAM" id="MobiDB-lite"/>
    </source>
</evidence>
<protein>
    <submittedName>
        <fullName evidence="3">Uncharacterized protein</fullName>
    </submittedName>
</protein>
<dbReference type="EMBL" id="UAPV01000001">
    <property type="protein sequence ID" value="SPT69229.1"/>
    <property type="molecule type" value="Genomic_DNA"/>
</dbReference>
<sequence length="146" mass="16389">MIQSAEYLCLYAGMVLFALGIVTLFIKQSWRLGIIFILMADIPLAIAVAFPKILANTFDSMGISFDNSFAKITGSSIAIATFVILFYLYHKFFKYLFYKKAVAKEDKADENNDKDIKAQTSDTRSEPLSAKTADPAIFANVRYKQD</sequence>
<evidence type="ECO:0000313" key="3">
    <source>
        <dbReference type="EMBL" id="SPT69229.1"/>
    </source>
</evidence>
<gene>
    <name evidence="3" type="ORF">NCTC13093_00593</name>
</gene>
<feature type="compositionally biased region" description="Basic and acidic residues" evidence="1">
    <location>
        <begin position="105"/>
        <end position="117"/>
    </location>
</feature>
<keyword evidence="2" id="KW-0812">Transmembrane</keyword>
<proteinExistence type="predicted"/>
<dbReference type="AlphaFoldDB" id="A0A2X0V3Y4"/>
<keyword evidence="2" id="KW-0472">Membrane</keyword>
<feature type="transmembrane region" description="Helical" evidence="2">
    <location>
        <begin position="72"/>
        <end position="90"/>
    </location>
</feature>
<evidence type="ECO:0000313" key="4">
    <source>
        <dbReference type="Proteomes" id="UP000250086"/>
    </source>
</evidence>
<feature type="transmembrane region" description="Helical" evidence="2">
    <location>
        <begin position="32"/>
        <end position="51"/>
    </location>
</feature>
<dbReference type="Proteomes" id="UP000250086">
    <property type="component" value="Unassembled WGS sequence"/>
</dbReference>
<keyword evidence="4" id="KW-1185">Reference proteome</keyword>
<feature type="transmembrane region" description="Helical" evidence="2">
    <location>
        <begin position="7"/>
        <end position="26"/>
    </location>
</feature>
<reference evidence="3 4" key="1">
    <citation type="submission" date="2018-06" db="EMBL/GenBank/DDBJ databases">
        <authorList>
            <consortium name="Pathogen Informatics"/>
            <person name="Doyle S."/>
        </authorList>
    </citation>
    <scope>NUCLEOTIDE SEQUENCE [LARGE SCALE GENOMIC DNA]</scope>
    <source>
        <strain evidence="3 4">NCTC13093</strain>
    </source>
</reference>